<dbReference type="KEGG" id="vg:26632132"/>
<organism evidence="1 2">
    <name type="scientific">Mycobacterium phage Archie</name>
    <dbReference type="NCBI Taxonomy" id="1718599"/>
    <lineage>
        <taxon>Viruses</taxon>
        <taxon>Duplodnaviria</taxon>
        <taxon>Heunggongvirae</taxon>
        <taxon>Uroviricota</taxon>
        <taxon>Caudoviricetes</taxon>
        <taxon>Vilmaviridae</taxon>
        <taxon>Lclasvirinae</taxon>
        <taxon>Faithunavirus</taxon>
        <taxon>Faithunavirus archie</taxon>
    </lineage>
</organism>
<dbReference type="RefSeq" id="YP_009205492.1">
    <property type="nucleotide sequence ID" value="NC_028878.1"/>
</dbReference>
<reference evidence="1 2" key="1">
    <citation type="submission" date="2015-08" db="EMBL/GenBank/DDBJ databases">
        <authorList>
            <person name="Clarke R.M."/>
            <person name="Taylor B.J."/>
            <person name="Thorniley A.J."/>
            <person name="Dasenko M.A."/>
            <person name="Denver D.R."/>
            <person name="Garcia-Ruiz H."/>
            <person name="Hoyer J.S."/>
            <person name="Jogdeo S."/>
            <person name="Sullivan C.M."/>
            <person name="Peterson M.R."/>
            <person name="Rowley E.R."/>
            <person name="Schnitzler C.E."/>
            <person name="Vining K.J."/>
            <person name="Almabruk K.H."/>
            <person name="Banawas S."/>
            <person name="Beatty C."/>
            <person name="Bullock C.J."/>
            <person name="Cappellazzi J.E."/>
            <person name="Chagani S.E."/>
            <person name="Chatterjee P."/>
            <person name="Cram E.D."/>
            <person name="Elorriaga M.E."/>
            <person name="Esser M."/>
            <person name="Fellows E.J."/>
            <person name="Garcia G.R."/>
            <person name="Gullaba J.M."/>
            <person name="Kinsley M.A."/>
            <person name="Luo F."/>
            <person name="McGinnis M."/>
            <person name="Paquette C.E."/>
            <person name="Reddekopp R.L."/>
            <person name="Rosen K.L."/>
            <person name="Sahlfeld L.M."/>
            <person name="Vondras A.M."/>
            <person name="Wang J.X."/>
            <person name="Weiss E.S."/>
            <person name="Wernick R."/>
            <person name="Abuelizz H.A."/>
            <person name="Amaro Y."/>
            <person name="Archer C.L."/>
            <person name="Basu A."/>
            <person name="Bellinger M.R."/>
            <person name="Johnson S.F."/>
            <person name="Kitchen S.A."/>
            <person name="Li M."/>
            <person name="Morey-Castro K.E."/>
            <person name="Lavalleur H.J."/>
            <person name="Rangel L.J."/>
            <person name="Ree J.F."/>
            <person name="Shay S.D."/>
            <person name="Sheng Y."/>
            <person name="Smyth J.C."/>
            <person name="Stamm E.A."/>
            <person name="Taylor C.R."/>
            <person name="Vining O.B."/>
            <person name="Wanzeck K.M."/>
            <person name="Watson G."/>
            <person name="Bruck A.J."/>
            <person name="Anders K.R."/>
            <person name="Bradley K.W."/>
            <person name="Asai D.J."/>
            <person name="Bowman C.A."/>
            <person name="Russell D.A."/>
            <person name="Pope W.H."/>
            <person name="Jacobs-Sera D."/>
            <person name="Hendrix R.W."/>
            <person name="Hatfull G.F."/>
        </authorList>
    </citation>
    <scope>NUCLEOTIDE SEQUENCE [LARGE SCALE GENOMIC DNA]</scope>
</reference>
<dbReference type="OrthoDB" id="25227at10239"/>
<dbReference type="GeneID" id="26632132"/>
<evidence type="ECO:0000313" key="2">
    <source>
        <dbReference type="Proteomes" id="UP000201697"/>
    </source>
</evidence>
<gene>
    <name evidence="1" type="ORF">SEA_ARCHIE_25</name>
</gene>
<proteinExistence type="predicted"/>
<sequence>MIMDHAGEPEVRCVACGDRSVDHPTFKHRAWNWLAASEAFVRFHLGRVL</sequence>
<name>A0A0M3UK83_9CAUD</name>
<dbReference type="Proteomes" id="UP000201697">
    <property type="component" value="Segment"/>
</dbReference>
<protein>
    <submittedName>
        <fullName evidence="1">Uncharacterized protein</fullName>
    </submittedName>
</protein>
<dbReference type="EMBL" id="KT591489">
    <property type="protein sequence ID" value="ALF00331.1"/>
    <property type="molecule type" value="Genomic_DNA"/>
</dbReference>
<evidence type="ECO:0000313" key="1">
    <source>
        <dbReference type="EMBL" id="ALF00331.1"/>
    </source>
</evidence>
<keyword evidence="2" id="KW-1185">Reference proteome</keyword>
<accession>A0A0M3UK83</accession>